<proteinExistence type="predicted"/>
<evidence type="ECO:0000313" key="1">
    <source>
        <dbReference type="EMBL" id="KAL0101626.1"/>
    </source>
</evidence>
<dbReference type="AlphaFoldDB" id="A0AAW2EH95"/>
<keyword evidence="2" id="KW-1185">Reference proteome</keyword>
<dbReference type="Proteomes" id="UP001430953">
    <property type="component" value="Unassembled WGS sequence"/>
</dbReference>
<sequence length="130" mass="14753">MYTHEKKNVAIRNTSSNVTIGREWKNLIPLRKSQSIPYKKEKKKILAIYETDTGGAVSDGCNGDRIAEITPSGRRNKKVGAKELALSLRNKVIVEQILEFLIISTDPDRIIPTRFNLIIPEQKYILQFVG</sequence>
<name>A0AAW2EH95_9HYME</name>
<gene>
    <name evidence="1" type="ORF">PUN28_019043</name>
</gene>
<protein>
    <submittedName>
        <fullName evidence="1">Uncharacterized protein</fullName>
    </submittedName>
</protein>
<accession>A0AAW2EH95</accession>
<reference evidence="1 2" key="1">
    <citation type="submission" date="2023-03" db="EMBL/GenBank/DDBJ databases">
        <title>High recombination rates correlate with genetic variation in Cardiocondyla obscurior ants.</title>
        <authorList>
            <person name="Errbii M."/>
        </authorList>
    </citation>
    <scope>NUCLEOTIDE SEQUENCE [LARGE SCALE GENOMIC DNA]</scope>
    <source>
        <strain evidence="1">Alpha-2009</strain>
        <tissue evidence="1">Whole body</tissue>
    </source>
</reference>
<comment type="caution">
    <text evidence="1">The sequence shown here is derived from an EMBL/GenBank/DDBJ whole genome shotgun (WGS) entry which is preliminary data.</text>
</comment>
<organism evidence="1 2">
    <name type="scientific">Cardiocondyla obscurior</name>
    <dbReference type="NCBI Taxonomy" id="286306"/>
    <lineage>
        <taxon>Eukaryota</taxon>
        <taxon>Metazoa</taxon>
        <taxon>Ecdysozoa</taxon>
        <taxon>Arthropoda</taxon>
        <taxon>Hexapoda</taxon>
        <taxon>Insecta</taxon>
        <taxon>Pterygota</taxon>
        <taxon>Neoptera</taxon>
        <taxon>Endopterygota</taxon>
        <taxon>Hymenoptera</taxon>
        <taxon>Apocrita</taxon>
        <taxon>Aculeata</taxon>
        <taxon>Formicoidea</taxon>
        <taxon>Formicidae</taxon>
        <taxon>Myrmicinae</taxon>
        <taxon>Cardiocondyla</taxon>
    </lineage>
</organism>
<dbReference type="EMBL" id="JADYXP020000024">
    <property type="protein sequence ID" value="KAL0101626.1"/>
    <property type="molecule type" value="Genomic_DNA"/>
</dbReference>
<evidence type="ECO:0000313" key="2">
    <source>
        <dbReference type="Proteomes" id="UP001430953"/>
    </source>
</evidence>